<reference evidence="1" key="1">
    <citation type="submission" date="2021-04" db="EMBL/GenBank/DDBJ databases">
        <title>First draft genome resource for Brassicaceae pathogens Fusarium oxysporum f. sp. raphani and Fusarium oxysporum f. sp. rapae.</title>
        <authorList>
            <person name="Asai S."/>
        </authorList>
    </citation>
    <scope>NUCLEOTIDE SEQUENCE</scope>
    <source>
        <strain evidence="1">Tf1208</strain>
    </source>
</reference>
<accession>A0A8J5U9Q2</accession>
<protein>
    <submittedName>
        <fullName evidence="1">Uncharacterized protein</fullName>
    </submittedName>
</protein>
<dbReference type="AlphaFoldDB" id="A0A8J5U9Q2"/>
<comment type="caution">
    <text evidence="1">The sequence shown here is derived from an EMBL/GenBank/DDBJ whole genome shotgun (WGS) entry which is preliminary data.</text>
</comment>
<dbReference type="Proteomes" id="UP000694050">
    <property type="component" value="Unassembled WGS sequence"/>
</dbReference>
<proteinExistence type="predicted"/>
<organism evidence="1 2">
    <name type="scientific">Fusarium oxysporum f. sp. rapae</name>
    <dbReference type="NCBI Taxonomy" id="485398"/>
    <lineage>
        <taxon>Eukaryota</taxon>
        <taxon>Fungi</taxon>
        <taxon>Dikarya</taxon>
        <taxon>Ascomycota</taxon>
        <taxon>Pezizomycotina</taxon>
        <taxon>Sordariomycetes</taxon>
        <taxon>Hypocreomycetidae</taxon>
        <taxon>Hypocreales</taxon>
        <taxon>Nectriaceae</taxon>
        <taxon>Fusarium</taxon>
        <taxon>Fusarium oxysporum species complex</taxon>
    </lineage>
</organism>
<dbReference type="EMBL" id="JAELUQ010000005">
    <property type="protein sequence ID" value="KAG7413797.1"/>
    <property type="molecule type" value="Genomic_DNA"/>
</dbReference>
<sequence length="103" mass="11808">MELSQKALGPKGDINEAKFQKLLQAYTHKTYPSTEHFLRDIMDNLHVHIPAGLTPKILNIYNDSRKDYIINVKYDRYALGGQSSTIKFYLGGHSDENVTHFEP</sequence>
<gene>
    <name evidence="1" type="ORF">Forpe1208_v008340</name>
</gene>
<name>A0A8J5U9Q2_FUSOX</name>
<evidence type="ECO:0000313" key="2">
    <source>
        <dbReference type="Proteomes" id="UP000694050"/>
    </source>
</evidence>
<evidence type="ECO:0000313" key="1">
    <source>
        <dbReference type="EMBL" id="KAG7413797.1"/>
    </source>
</evidence>